<feature type="chain" id="PRO_5011641903" description="DUF5666 domain-containing protein" evidence="1">
    <location>
        <begin position="22"/>
        <end position="211"/>
    </location>
</feature>
<protein>
    <recommendedName>
        <fullName evidence="2">DUF5666 domain-containing protein</fullName>
    </recommendedName>
</protein>
<dbReference type="Proteomes" id="UP000198575">
    <property type="component" value="Unassembled WGS sequence"/>
</dbReference>
<dbReference type="SUPFAM" id="SSF101756">
    <property type="entry name" value="Hypothetical protein YgiW"/>
    <property type="match status" value="1"/>
</dbReference>
<dbReference type="InterPro" id="IPR043724">
    <property type="entry name" value="DUF5666"/>
</dbReference>
<feature type="signal peptide" evidence="1">
    <location>
        <begin position="1"/>
        <end position="21"/>
    </location>
</feature>
<organism evidence="3 4">
    <name type="scientific">Dokdonella immobilis</name>
    <dbReference type="NCBI Taxonomy" id="578942"/>
    <lineage>
        <taxon>Bacteria</taxon>
        <taxon>Pseudomonadati</taxon>
        <taxon>Pseudomonadota</taxon>
        <taxon>Gammaproteobacteria</taxon>
        <taxon>Lysobacterales</taxon>
        <taxon>Rhodanobacteraceae</taxon>
        <taxon>Dokdonella</taxon>
    </lineage>
</organism>
<dbReference type="Gene3D" id="2.40.50.200">
    <property type="entry name" value="Bacterial OB-fold"/>
    <property type="match status" value="1"/>
</dbReference>
<gene>
    <name evidence="3" type="ORF">SAMN05216289_12011</name>
</gene>
<keyword evidence="1" id="KW-0732">Signal</keyword>
<accession>A0A1I4YUX2</accession>
<dbReference type="InterPro" id="IPR036700">
    <property type="entry name" value="BOBF_sf"/>
</dbReference>
<evidence type="ECO:0000313" key="4">
    <source>
        <dbReference type="Proteomes" id="UP000198575"/>
    </source>
</evidence>
<dbReference type="RefSeq" id="WP_139224999.1">
    <property type="nucleotide sequence ID" value="NZ_FOVF01000020.1"/>
</dbReference>
<reference evidence="3 4" key="1">
    <citation type="submission" date="2016-10" db="EMBL/GenBank/DDBJ databases">
        <authorList>
            <person name="de Groot N.N."/>
        </authorList>
    </citation>
    <scope>NUCLEOTIDE SEQUENCE [LARGE SCALE GENOMIC DNA]</scope>
    <source>
        <strain evidence="3 4">CGMCC 1.7659</strain>
    </source>
</reference>
<feature type="domain" description="DUF5666" evidence="2">
    <location>
        <begin position="136"/>
        <end position="190"/>
    </location>
</feature>
<evidence type="ECO:0000256" key="1">
    <source>
        <dbReference type="SAM" id="SignalP"/>
    </source>
</evidence>
<proteinExistence type="predicted"/>
<dbReference type="EMBL" id="FOVF01000020">
    <property type="protein sequence ID" value="SFN41430.1"/>
    <property type="molecule type" value="Genomic_DNA"/>
</dbReference>
<dbReference type="Pfam" id="PF18914">
    <property type="entry name" value="DUF5666"/>
    <property type="match status" value="1"/>
</dbReference>
<dbReference type="OrthoDB" id="8482074at2"/>
<sequence length="211" mass="22508">MYTKTLLSLAVTSMLAIPAMAKDPYSKPNNSWITLSGTVESVSPDRFMLDYGDGMITVEMDSPGGREGGYKLVKGDKVSVSGAIDDDLFERTTIEASSVYVESLGTNFYANAVDDEDPMLVSISTPLAVSKTVVAGKVTSVDGREFTVDAGPTKITVDTSGMAYNPMDDKGFQKIEKGQRVSVAGTLDHDFFSGRELMASTIITLSPMVGS</sequence>
<keyword evidence="4" id="KW-1185">Reference proteome</keyword>
<dbReference type="AlphaFoldDB" id="A0A1I4YUX2"/>
<evidence type="ECO:0000259" key="2">
    <source>
        <dbReference type="Pfam" id="PF18914"/>
    </source>
</evidence>
<evidence type="ECO:0000313" key="3">
    <source>
        <dbReference type="EMBL" id="SFN41430.1"/>
    </source>
</evidence>
<name>A0A1I4YUX2_9GAMM</name>